<keyword evidence="7 17" id="KW-0418">Kinase</keyword>
<gene>
    <name evidence="17" type="ORF">IV74_GL001399</name>
</gene>
<dbReference type="InterPro" id="IPR003660">
    <property type="entry name" value="HAMP_dom"/>
</dbReference>
<dbReference type="eggNOG" id="COG5002">
    <property type="taxonomic scope" value="Bacteria"/>
</dbReference>
<dbReference type="SMART" id="SM00388">
    <property type="entry name" value="HisKA"/>
    <property type="match status" value="1"/>
</dbReference>
<keyword evidence="4" id="KW-0597">Phosphoprotein</keyword>
<dbReference type="EC" id="2.7.13.3" evidence="3"/>
<feature type="domain" description="Histidine kinase" evidence="15">
    <location>
        <begin position="245"/>
        <end position="458"/>
    </location>
</feature>
<evidence type="ECO:0000313" key="17">
    <source>
        <dbReference type="EMBL" id="KRN56286.1"/>
    </source>
</evidence>
<keyword evidence="5" id="KW-0808">Transferase</keyword>
<evidence type="ECO:0000256" key="7">
    <source>
        <dbReference type="ARBA" id="ARBA00022777"/>
    </source>
</evidence>
<evidence type="ECO:0000259" key="15">
    <source>
        <dbReference type="PROSITE" id="PS50109"/>
    </source>
</evidence>
<name>A0A0R2HV30_CARDV</name>
<feature type="transmembrane region" description="Helical" evidence="14">
    <location>
        <begin position="163"/>
        <end position="188"/>
    </location>
</feature>
<keyword evidence="9" id="KW-0902">Two-component regulatory system</keyword>
<dbReference type="InterPro" id="IPR003661">
    <property type="entry name" value="HisK_dim/P_dom"/>
</dbReference>
<comment type="caution">
    <text evidence="17">The sequence shown here is derived from an EMBL/GenBank/DDBJ whole genome shotgun (WGS) entry which is preliminary data.</text>
</comment>
<reference evidence="17 18" key="1">
    <citation type="journal article" date="2015" name="Genome Announc.">
        <title>Expanding the biotechnology potential of lactobacilli through comparative genomics of 213 strains and associated genera.</title>
        <authorList>
            <person name="Sun Z."/>
            <person name="Harris H.M."/>
            <person name="McCann A."/>
            <person name="Guo C."/>
            <person name="Argimon S."/>
            <person name="Zhang W."/>
            <person name="Yang X."/>
            <person name="Jeffery I.B."/>
            <person name="Cooney J.C."/>
            <person name="Kagawa T.F."/>
            <person name="Liu W."/>
            <person name="Song Y."/>
            <person name="Salvetti E."/>
            <person name="Wrobel A."/>
            <person name="Rasinkangas P."/>
            <person name="Parkhill J."/>
            <person name="Rea M.C."/>
            <person name="O'Sullivan O."/>
            <person name="Ritari J."/>
            <person name="Douillard F.P."/>
            <person name="Paul Ross R."/>
            <person name="Yang R."/>
            <person name="Briner A.E."/>
            <person name="Felis G.E."/>
            <person name="de Vos W.M."/>
            <person name="Barrangou R."/>
            <person name="Klaenhammer T.R."/>
            <person name="Caufield P.W."/>
            <person name="Cui Y."/>
            <person name="Zhang H."/>
            <person name="O'Toole P.W."/>
        </authorList>
    </citation>
    <scope>NUCLEOTIDE SEQUENCE [LARGE SCALE GENOMIC DNA]</scope>
    <source>
        <strain evidence="17 18">DSM 20623</strain>
    </source>
</reference>
<evidence type="ECO:0000256" key="6">
    <source>
        <dbReference type="ARBA" id="ARBA00022692"/>
    </source>
</evidence>
<keyword evidence="18" id="KW-1185">Reference proteome</keyword>
<dbReference type="PATRIC" id="fig|1449336.4.peg.1429"/>
<dbReference type="SUPFAM" id="SSF55874">
    <property type="entry name" value="ATPase domain of HSP90 chaperone/DNA topoisomerase II/histidine kinase"/>
    <property type="match status" value="1"/>
</dbReference>
<dbReference type="PROSITE" id="PS50109">
    <property type="entry name" value="HIS_KIN"/>
    <property type="match status" value="1"/>
</dbReference>
<dbReference type="CDD" id="cd00075">
    <property type="entry name" value="HATPase"/>
    <property type="match status" value="1"/>
</dbReference>
<dbReference type="Pfam" id="PF00672">
    <property type="entry name" value="HAMP"/>
    <property type="match status" value="1"/>
</dbReference>
<dbReference type="SMART" id="SM00304">
    <property type="entry name" value="HAMP"/>
    <property type="match status" value="1"/>
</dbReference>
<dbReference type="InterPro" id="IPR005467">
    <property type="entry name" value="His_kinase_dom"/>
</dbReference>
<feature type="transmembrane region" description="Helical" evidence="14">
    <location>
        <begin position="6"/>
        <end position="31"/>
    </location>
</feature>
<keyword evidence="10" id="KW-0843">Virulence</keyword>
<comment type="catalytic activity">
    <reaction evidence="1">
        <text>ATP + protein L-histidine = ADP + protein N-phospho-L-histidine.</text>
        <dbReference type="EC" id="2.7.13.3"/>
    </reaction>
</comment>
<dbReference type="FunFam" id="3.30.565.10:FF:000006">
    <property type="entry name" value="Sensor histidine kinase WalK"/>
    <property type="match status" value="1"/>
</dbReference>
<dbReference type="GO" id="GO:0000155">
    <property type="term" value="F:phosphorelay sensor kinase activity"/>
    <property type="evidence" value="ECO:0007669"/>
    <property type="project" value="InterPro"/>
</dbReference>
<evidence type="ECO:0000256" key="9">
    <source>
        <dbReference type="ARBA" id="ARBA00023012"/>
    </source>
</evidence>
<evidence type="ECO:0000256" key="2">
    <source>
        <dbReference type="ARBA" id="ARBA00004141"/>
    </source>
</evidence>
<evidence type="ECO:0000256" key="3">
    <source>
        <dbReference type="ARBA" id="ARBA00012438"/>
    </source>
</evidence>
<dbReference type="EMBL" id="JQBS01000032">
    <property type="protein sequence ID" value="KRN56286.1"/>
    <property type="molecule type" value="Genomic_DNA"/>
</dbReference>
<dbReference type="CDD" id="cd06225">
    <property type="entry name" value="HAMP"/>
    <property type="match status" value="1"/>
</dbReference>
<proteinExistence type="predicted"/>
<evidence type="ECO:0000256" key="8">
    <source>
        <dbReference type="ARBA" id="ARBA00022989"/>
    </source>
</evidence>
<dbReference type="PANTHER" id="PTHR45528">
    <property type="entry name" value="SENSOR HISTIDINE KINASE CPXA"/>
    <property type="match status" value="1"/>
</dbReference>
<comment type="function">
    <text evidence="12">Member of the two-component regulatory system HssS/HssR involved in intracellular heme homeostasis and tempering of staphylococcal virulence. HssS functions as a heme sensor histidine kinase which is autophosphorylated at a histidine residue and transfers its phosphate group to an aspartate residue of HssR. HssR/HssS activates the expression of hrtAB, an efflux pump, in response to extracellular heme, hemin, hemoglobin or blood.</text>
</comment>
<dbReference type="PANTHER" id="PTHR45528:SF11">
    <property type="entry name" value="HISTIDINE KINASE"/>
    <property type="match status" value="1"/>
</dbReference>
<dbReference type="InterPro" id="IPR004358">
    <property type="entry name" value="Sig_transdc_His_kin-like_C"/>
</dbReference>
<sequence length="458" mass="52338">MKTLYQRIVAITFLVMIVSIGVAFLISNVYYQYHLKPINDQKLTYVAKDIQQFYNENPTLNQESYFNHISQLGYEIYQVKPDGTDIEYGDSFRKKTLEKEVIQSVLDGTIYHGIANFPKSIFITGFFDNDLRNTIGFPIENSEQTSAVFIRSDPTKQFGELRIFLVMLLVFSVLIGFILIFLSSYFIVSPIKRLTTVTKEITDGQSVEIHPTKRKDEIGQLTNSFATMTTELNKAEKARQEFVANVSHEIQTPLTSIQGFTSILKDEKLSLEQRENYLTIIETETSRLSSLTKQLLTLAYLDNENQLIQKQSVAIHQQIKHYLKLMQWKWQEKDLYIVTELPPTFVLGNENFLYQIWQNLITNAIRYAPQGGEITITLSDEADQTLLTIYNNGPGIDPEKLPYLFDRFYRVDENRSNADGGSGLGLAITKKIIQLHGGTISVSSSEKTGTTFTITFPK</sequence>
<dbReference type="PRINTS" id="PR00344">
    <property type="entry name" value="BCTRLSENSOR"/>
</dbReference>
<dbReference type="Gene3D" id="6.10.340.10">
    <property type="match status" value="1"/>
</dbReference>
<evidence type="ECO:0000256" key="4">
    <source>
        <dbReference type="ARBA" id="ARBA00022553"/>
    </source>
</evidence>
<dbReference type="SUPFAM" id="SSF158472">
    <property type="entry name" value="HAMP domain-like"/>
    <property type="match status" value="1"/>
</dbReference>
<evidence type="ECO:0000313" key="18">
    <source>
        <dbReference type="Proteomes" id="UP000051658"/>
    </source>
</evidence>
<dbReference type="Gene3D" id="3.30.565.10">
    <property type="entry name" value="Histidine kinase-like ATPase, C-terminal domain"/>
    <property type="match status" value="1"/>
</dbReference>
<dbReference type="InterPro" id="IPR036890">
    <property type="entry name" value="HATPase_C_sf"/>
</dbReference>
<evidence type="ECO:0000256" key="5">
    <source>
        <dbReference type="ARBA" id="ARBA00022679"/>
    </source>
</evidence>
<dbReference type="PROSITE" id="PS50885">
    <property type="entry name" value="HAMP"/>
    <property type="match status" value="1"/>
</dbReference>
<evidence type="ECO:0000256" key="11">
    <source>
        <dbReference type="ARBA" id="ARBA00023136"/>
    </source>
</evidence>
<dbReference type="InterPro" id="IPR003594">
    <property type="entry name" value="HATPase_dom"/>
</dbReference>
<comment type="subcellular location">
    <subcellularLocation>
        <location evidence="2">Membrane</location>
        <topology evidence="2">Multi-pass membrane protein</topology>
    </subcellularLocation>
</comment>
<keyword evidence="6 14" id="KW-0812">Transmembrane</keyword>
<dbReference type="Pfam" id="PF00512">
    <property type="entry name" value="HisKA"/>
    <property type="match status" value="1"/>
</dbReference>
<dbReference type="CDD" id="cd00082">
    <property type="entry name" value="HisKA"/>
    <property type="match status" value="1"/>
</dbReference>
<dbReference type="InterPro" id="IPR050398">
    <property type="entry name" value="HssS/ArlS-like"/>
</dbReference>
<dbReference type="Proteomes" id="UP000051658">
    <property type="component" value="Unassembled WGS sequence"/>
</dbReference>
<evidence type="ECO:0000256" key="12">
    <source>
        <dbReference type="ARBA" id="ARBA00037219"/>
    </source>
</evidence>
<accession>A0A0R2HV30</accession>
<evidence type="ECO:0000256" key="10">
    <source>
        <dbReference type="ARBA" id="ARBA00023026"/>
    </source>
</evidence>
<evidence type="ECO:0000256" key="1">
    <source>
        <dbReference type="ARBA" id="ARBA00000085"/>
    </source>
</evidence>
<dbReference type="FunFam" id="1.10.287.130:FF:000001">
    <property type="entry name" value="Two-component sensor histidine kinase"/>
    <property type="match status" value="1"/>
</dbReference>
<dbReference type="RefSeq" id="WP_034570245.1">
    <property type="nucleotide sequence ID" value="NZ_JQBS01000032.1"/>
</dbReference>
<feature type="domain" description="HAMP" evidence="16">
    <location>
        <begin position="185"/>
        <end position="237"/>
    </location>
</feature>
<dbReference type="Gene3D" id="1.10.287.130">
    <property type="match status" value="1"/>
</dbReference>
<evidence type="ECO:0000256" key="14">
    <source>
        <dbReference type="SAM" id="Phobius"/>
    </source>
</evidence>
<keyword evidence="8 14" id="KW-1133">Transmembrane helix</keyword>
<keyword evidence="11 14" id="KW-0472">Membrane</keyword>
<dbReference type="GO" id="GO:0005886">
    <property type="term" value="C:plasma membrane"/>
    <property type="evidence" value="ECO:0007669"/>
    <property type="project" value="TreeGrafter"/>
</dbReference>
<evidence type="ECO:0000256" key="13">
    <source>
        <dbReference type="ARBA" id="ARBA00040841"/>
    </source>
</evidence>
<evidence type="ECO:0000259" key="16">
    <source>
        <dbReference type="PROSITE" id="PS50885"/>
    </source>
</evidence>
<dbReference type="GeneID" id="89588651"/>
<dbReference type="SUPFAM" id="SSF47384">
    <property type="entry name" value="Homodimeric domain of signal transducing histidine kinase"/>
    <property type="match status" value="1"/>
</dbReference>
<dbReference type="InterPro" id="IPR036097">
    <property type="entry name" value="HisK_dim/P_sf"/>
</dbReference>
<dbReference type="SMART" id="SM00387">
    <property type="entry name" value="HATPase_c"/>
    <property type="match status" value="1"/>
</dbReference>
<organism evidence="17 18">
    <name type="scientific">Carnobacterium divergens DSM 20623</name>
    <dbReference type="NCBI Taxonomy" id="1449336"/>
    <lineage>
        <taxon>Bacteria</taxon>
        <taxon>Bacillati</taxon>
        <taxon>Bacillota</taxon>
        <taxon>Bacilli</taxon>
        <taxon>Lactobacillales</taxon>
        <taxon>Carnobacteriaceae</taxon>
        <taxon>Carnobacterium</taxon>
    </lineage>
</organism>
<dbReference type="Pfam" id="PF02518">
    <property type="entry name" value="HATPase_c"/>
    <property type="match status" value="1"/>
</dbReference>
<dbReference type="AlphaFoldDB" id="A0A0R2HV30"/>
<protein>
    <recommendedName>
        <fullName evidence="13">Heme sensor protein HssS</fullName>
        <ecNumber evidence="3">2.7.13.3</ecNumber>
    </recommendedName>
</protein>